<dbReference type="EMBL" id="JAQQWI010000016">
    <property type="protein sequence ID" value="KAK8007952.1"/>
    <property type="molecule type" value="Genomic_DNA"/>
</dbReference>
<organism evidence="4 5">
    <name type="scientific">Apiospora marii</name>
    <dbReference type="NCBI Taxonomy" id="335849"/>
    <lineage>
        <taxon>Eukaryota</taxon>
        <taxon>Fungi</taxon>
        <taxon>Dikarya</taxon>
        <taxon>Ascomycota</taxon>
        <taxon>Pezizomycotina</taxon>
        <taxon>Sordariomycetes</taxon>
        <taxon>Xylariomycetidae</taxon>
        <taxon>Amphisphaeriales</taxon>
        <taxon>Apiosporaceae</taxon>
        <taxon>Apiospora</taxon>
    </lineage>
</organism>
<evidence type="ECO:0000313" key="5">
    <source>
        <dbReference type="Proteomes" id="UP001396898"/>
    </source>
</evidence>
<feature type="repeat" description="ANK" evidence="2">
    <location>
        <begin position="981"/>
        <end position="1022"/>
    </location>
</feature>
<dbReference type="InterPro" id="IPR056884">
    <property type="entry name" value="NPHP3-like_N"/>
</dbReference>
<name>A0ABR1RCL6_9PEZI</name>
<dbReference type="InterPro" id="IPR031348">
    <property type="entry name" value="PigL_N"/>
</dbReference>
<protein>
    <recommendedName>
        <fullName evidence="3">NACHT domain-containing protein</fullName>
    </recommendedName>
</protein>
<evidence type="ECO:0000256" key="1">
    <source>
        <dbReference type="ARBA" id="ARBA00022737"/>
    </source>
</evidence>
<dbReference type="PANTHER" id="PTHR10039:SF15">
    <property type="entry name" value="NACHT DOMAIN-CONTAINING PROTEIN"/>
    <property type="match status" value="1"/>
</dbReference>
<dbReference type="Proteomes" id="UP001396898">
    <property type="component" value="Unassembled WGS sequence"/>
</dbReference>
<reference evidence="4 5" key="1">
    <citation type="submission" date="2023-01" db="EMBL/GenBank/DDBJ databases">
        <title>Analysis of 21 Apiospora genomes using comparative genomics revels a genus with tremendous synthesis potential of carbohydrate active enzymes and secondary metabolites.</title>
        <authorList>
            <person name="Sorensen T."/>
        </authorList>
    </citation>
    <scope>NUCLEOTIDE SEQUENCE [LARGE SCALE GENOMIC DNA]</scope>
    <source>
        <strain evidence="4 5">CBS 20057</strain>
    </source>
</reference>
<dbReference type="Gene3D" id="1.25.40.20">
    <property type="entry name" value="Ankyrin repeat-containing domain"/>
    <property type="match status" value="6"/>
</dbReference>
<dbReference type="PROSITE" id="PS50297">
    <property type="entry name" value="ANK_REP_REGION"/>
    <property type="match status" value="3"/>
</dbReference>
<dbReference type="SUPFAM" id="SSF48403">
    <property type="entry name" value="Ankyrin repeat"/>
    <property type="match status" value="3"/>
</dbReference>
<evidence type="ECO:0000259" key="3">
    <source>
        <dbReference type="PROSITE" id="PS50837"/>
    </source>
</evidence>
<keyword evidence="5" id="KW-1185">Reference proteome</keyword>
<feature type="repeat" description="ANK" evidence="2">
    <location>
        <begin position="1896"/>
        <end position="1928"/>
    </location>
</feature>
<evidence type="ECO:0000313" key="4">
    <source>
        <dbReference type="EMBL" id="KAK8007952.1"/>
    </source>
</evidence>
<evidence type="ECO:0000256" key="2">
    <source>
        <dbReference type="PROSITE-ProRule" id="PRU00023"/>
    </source>
</evidence>
<dbReference type="InterPro" id="IPR027417">
    <property type="entry name" value="P-loop_NTPase"/>
</dbReference>
<dbReference type="InterPro" id="IPR007111">
    <property type="entry name" value="NACHT_NTPase"/>
</dbReference>
<dbReference type="SMART" id="SM00248">
    <property type="entry name" value="ANK"/>
    <property type="match status" value="16"/>
</dbReference>
<dbReference type="Pfam" id="PF17111">
    <property type="entry name" value="PigL_N"/>
    <property type="match status" value="1"/>
</dbReference>
<feature type="repeat" description="ANK" evidence="2">
    <location>
        <begin position="1063"/>
        <end position="1086"/>
    </location>
</feature>
<dbReference type="InterPro" id="IPR002110">
    <property type="entry name" value="Ankyrin_rpt"/>
</dbReference>
<dbReference type="Gene3D" id="3.40.50.300">
    <property type="entry name" value="P-loop containing nucleotide triphosphate hydrolases"/>
    <property type="match status" value="1"/>
</dbReference>
<feature type="repeat" description="ANK" evidence="2">
    <location>
        <begin position="673"/>
        <end position="705"/>
    </location>
</feature>
<feature type="repeat" description="ANK" evidence="2">
    <location>
        <begin position="1563"/>
        <end position="1588"/>
    </location>
</feature>
<dbReference type="Pfam" id="PF24883">
    <property type="entry name" value="NPHP3_N"/>
    <property type="match status" value="1"/>
</dbReference>
<dbReference type="InterPro" id="IPR036770">
    <property type="entry name" value="Ankyrin_rpt-contain_sf"/>
</dbReference>
<gene>
    <name evidence="4" type="ORF">PG991_010503</name>
</gene>
<keyword evidence="2" id="KW-0040">ANK repeat</keyword>
<dbReference type="PROSITE" id="PS50088">
    <property type="entry name" value="ANK_REPEAT"/>
    <property type="match status" value="6"/>
</dbReference>
<proteinExistence type="predicted"/>
<feature type="domain" description="NACHT" evidence="3">
    <location>
        <begin position="229"/>
        <end position="331"/>
    </location>
</feature>
<comment type="caution">
    <text evidence="4">The sequence shown here is derived from an EMBL/GenBank/DDBJ whole genome shotgun (WGS) entry which is preliminary data.</text>
</comment>
<dbReference type="PANTHER" id="PTHR10039">
    <property type="entry name" value="AMELOGENIN"/>
    <property type="match status" value="1"/>
</dbReference>
<accession>A0ABR1RCL6</accession>
<sequence>MADPLSIAASIAGVVTLADLVFGRLYKYAKAANDAPAEAKELTALVNDLGGLLNSLARLARALEGESFDVSLRIQHVDACHFVLSKLDRMLQKADKDLGKPSQLDKLQRKLKWPISTSQIKEYLEELSTHKERISFALSADSMNGLLQCLSFERKILDATENIRQDIRETRKITTRIEETSERSKILSAFLKHNPQESYDMSLSLRHPRTGLWLLRLPAFQTWLDTPGSKLWLSGIPGAGKTVLAASIIEAALARSSGKVAVAFYFCDYKTESTWNPSTILSVIAAQLALQSEEAYGELASFYDQLHPQTGFQGNPGKFDQVFIIVDALDECGEHTTSVVETLTSYANDHDNVCAALLSRDEDEIRFGLGGDFENMEIAAHTEDVAEYVSSEIQERVRTGRLRVGDNDLLADIQRTLLDHLGECYSDRSRREALDTLPPDLEETYVRLLQRIKPSQESLVSMSLNLIGYLSNLLSIPMLQHALSVRPDMQSMSPQDVVYEDAISRACSSLIRKTNDGKYFEFAHFSVREFLESDRLNRIGLGHFQISRSRCSGMFTTQCLRYLQLDNFKYNIASAAFSYSYGEITSSNFAFPLYHLASLHWLRHVRVVWACNDEVRGLAEKLFDRRKTPSFISWAAHLLDGLHCLLLKDSTENALPSRDQIRQLDMSMAVIDSRFTPLHLGAMLGLHEISQKLISEGNDPSLPSQLGTPLSFAVSSVGALRQGTDVHSSSESSLLIRFIHQEEDWQTTFHDISRTVSCILDAQKSISPTCTLTANPTLMRDAIITCGVIADFSMITTLLQHGVEPVEEDYRAFGEKTSVLCQCIAHGYPLQAGHTGERFIKSLMETRMEAFIKSLNSMIDVSQSAFSLCCIAWKAAVECDLSFTSDLSMVNSRISLDDAALKQLGFAGAEGGDINKLNVYLGDPRTSAESIARETTGPNNETLLHCALDPSNAGHRGFESRLAVTHRLLDVGCLPTSVNSEGQTPLHLWTWGEDANETQQQEFESLVRVLFEKGASILIKDTDTGSNALHWWSCRGLVHIMRAVLNVVSPDDVEKALAMTDDEGATPLMDAIEGNNDDVVKLLLQHRSYQWHDFETLDRSKLLSLAGGIESAPLLQSLIAVGFPITSDNGDSALHHVQETTPSDCIKTLKEHLPHCCSKRVDGRLPVETYLQQWFSISAEDIDPHLSGDQDQHFKVIEQLTNLDTLIARDESGFSVWAFAVNSVSQSSPFSPQRQFTICTGLGYLLQLGYMNSHERSNNECGLVPLLDLLDLPDRQSYKSWPVNLEFLADVINASDRWPQIRESPMALELLRASYSPTFNTPFIRFLLEKEVFPGNREPCAALRSIEILEKTSSDAESWKEASLLAIDRIPNEALNSIDLTEENSGLIHCIGSVWLAEEFIRRGADPNLRTSPRHGNVPALVHHILGGRQEIALCLLANGAKADETDAMGVNAMHAAVIAGNVDILESILPFLGFCEGSSWYSLCRYSCHGTYRTVNSLHLSALKGQLACMEFLLRHDTAQKLRNEPNLAWQTMGFAAMGGHDGIIRYLHQQGFNIDFSNPYDEYTPLHIAVEYDQGSTVKTLIELGAVPVENKEGLTPLTLALLEELPDIAEILDQTLGATNTGPSSCCGYPSSPAPLGQNLMPVFEMAIKEGNIDLCKRLYKFGCPLEGSLSCGGCSLLILALSLHSGPISSWLIREGASVVINGCLKHGNASGLELCMRCKTLDIESTEKFLGKYVEEGGKIINAGILRSAAKSNNPGKMRVLLETMKTAISSRKGNPACAETTSNVTWDVEIEMLVYAYDGTENAAIKTMLAEYIADALPEGEPCPPWVIPPLFSDGWEARTTGPKFCSPSMWKSLDHDGETPLMVGCRHLPLEAISFLVSKGADYQKTNIMGRSVLHIAAEDGYLEEFSFFLRLGVDPHLPDASDTLAIYLAMAGEMFTATLVNQDIGLSDLSPIPWKYLARKDEPYPLFNKHFRLYQRKLEKIDLLRIANLQPNTGWSPLCLTALEGNTEAIGRILDLGAMLDHEGSPEGSALMLACTAGAFSAAKLLVRRGASLFYTSPNGQHRSAMVAAGASPNMTHWLLVGRFIEQPKLCTPKTMEGEEAYKPWSGSIKAEYLIMGNLERDPRESSFDYYKRLMRIRDLMRGQVVPPSQKGRTCRQSRLIPVEKVRRHPDDIRSPQK</sequence>
<dbReference type="PROSITE" id="PS50837">
    <property type="entry name" value="NACHT"/>
    <property type="match status" value="1"/>
</dbReference>
<feature type="repeat" description="ANK" evidence="2">
    <location>
        <begin position="1863"/>
        <end position="1895"/>
    </location>
</feature>
<keyword evidence="1" id="KW-0677">Repeat</keyword>
<dbReference type="Pfam" id="PF12796">
    <property type="entry name" value="Ank_2"/>
    <property type="match status" value="2"/>
</dbReference>